<keyword evidence="3" id="KW-1185">Reference proteome</keyword>
<dbReference type="EMBL" id="JAGEPF010000016">
    <property type="protein sequence ID" value="MBO2461179.1"/>
    <property type="molecule type" value="Genomic_DNA"/>
</dbReference>
<proteinExistence type="predicted"/>
<accession>A0ABS3RWN4</accession>
<organism evidence="2 3">
    <name type="scientific">Actinomadura violacea</name>
    <dbReference type="NCBI Taxonomy" id="2819934"/>
    <lineage>
        <taxon>Bacteria</taxon>
        <taxon>Bacillati</taxon>
        <taxon>Actinomycetota</taxon>
        <taxon>Actinomycetes</taxon>
        <taxon>Streptosporangiales</taxon>
        <taxon>Thermomonosporaceae</taxon>
        <taxon>Actinomadura</taxon>
    </lineage>
</organism>
<dbReference type="Proteomes" id="UP000680206">
    <property type="component" value="Unassembled WGS sequence"/>
</dbReference>
<feature type="region of interest" description="Disordered" evidence="1">
    <location>
        <begin position="100"/>
        <end position="126"/>
    </location>
</feature>
<protein>
    <submittedName>
        <fullName evidence="2">Uncharacterized protein</fullName>
    </submittedName>
</protein>
<dbReference type="RefSeq" id="WP_208244540.1">
    <property type="nucleotide sequence ID" value="NZ_JAGEPF010000016.1"/>
</dbReference>
<name>A0ABS3RWN4_9ACTN</name>
<evidence type="ECO:0000256" key="1">
    <source>
        <dbReference type="SAM" id="MobiDB-lite"/>
    </source>
</evidence>
<reference evidence="2 3" key="1">
    <citation type="submission" date="2021-03" db="EMBL/GenBank/DDBJ databases">
        <title>Actinomadura violae sp. nov., isolated from lichen in Thailand.</title>
        <authorList>
            <person name="Kanchanasin P."/>
            <person name="Saeng-In P."/>
            <person name="Phongsopitanun W."/>
            <person name="Yuki M."/>
            <person name="Kudo T."/>
            <person name="Ohkuma M."/>
            <person name="Tanasupawat S."/>
        </authorList>
    </citation>
    <scope>NUCLEOTIDE SEQUENCE [LARGE SCALE GENOMIC DNA]</scope>
    <source>
        <strain evidence="2 3">LCR2-06</strain>
    </source>
</reference>
<gene>
    <name evidence="2" type="ORF">J4709_26700</name>
</gene>
<evidence type="ECO:0000313" key="2">
    <source>
        <dbReference type="EMBL" id="MBO2461179.1"/>
    </source>
</evidence>
<sequence length="126" mass="13637">MRLTDRVEQVVVAAIAAHTELAGCEVDHQVQIIHQQTRAAQPTPMLWISLSVQSLALGEWLHHDPIITPDLHPAPEQLAHIIRRALGNLAAARAAQAAPFARPSGSALPNTEQPPVPMRPPILTGR</sequence>
<evidence type="ECO:0000313" key="3">
    <source>
        <dbReference type="Proteomes" id="UP000680206"/>
    </source>
</evidence>
<comment type="caution">
    <text evidence="2">The sequence shown here is derived from an EMBL/GenBank/DDBJ whole genome shotgun (WGS) entry which is preliminary data.</text>
</comment>